<organism evidence="1">
    <name type="scientific">uncultured Caudovirales phage</name>
    <dbReference type="NCBI Taxonomy" id="2100421"/>
    <lineage>
        <taxon>Viruses</taxon>
        <taxon>Duplodnaviria</taxon>
        <taxon>Heunggongvirae</taxon>
        <taxon>Uroviricota</taxon>
        <taxon>Caudoviricetes</taxon>
        <taxon>Peduoviridae</taxon>
        <taxon>Maltschvirus</taxon>
        <taxon>Maltschvirus maltsch</taxon>
    </lineage>
</organism>
<proteinExistence type="predicted"/>
<name>A0A6J5KWG0_9CAUD</name>
<evidence type="ECO:0000313" key="1">
    <source>
        <dbReference type="EMBL" id="CAB4125327.1"/>
    </source>
</evidence>
<gene>
    <name evidence="1" type="ORF">UFOVP54_111</name>
</gene>
<accession>A0A6J5KWG0</accession>
<sequence>MTNQTPLNKSPFHLIYSTKRNQFLRDWEGTGKWTDFIRMSFDFGYGYYSTDPEEQSSKLLKNFSEKFPDEGIEVRTFQLQYVEIN</sequence>
<protein>
    <submittedName>
        <fullName evidence="1">Uncharacterized protein</fullName>
    </submittedName>
</protein>
<reference evidence="1" key="1">
    <citation type="submission" date="2020-04" db="EMBL/GenBank/DDBJ databases">
        <authorList>
            <person name="Chiriac C."/>
            <person name="Salcher M."/>
            <person name="Ghai R."/>
            <person name="Kavagutti S V."/>
        </authorList>
    </citation>
    <scope>NUCLEOTIDE SEQUENCE</scope>
</reference>
<dbReference type="EMBL" id="LR796188">
    <property type="protein sequence ID" value="CAB4125327.1"/>
    <property type="molecule type" value="Genomic_DNA"/>
</dbReference>